<dbReference type="GeneID" id="95581198"/>
<evidence type="ECO:0000259" key="3">
    <source>
        <dbReference type="PROSITE" id="PS50977"/>
    </source>
</evidence>
<dbReference type="InterPro" id="IPR001647">
    <property type="entry name" value="HTH_TetR"/>
</dbReference>
<dbReference type="InterPro" id="IPR050624">
    <property type="entry name" value="HTH-type_Tx_Regulator"/>
</dbReference>
<feature type="DNA-binding region" description="H-T-H motif" evidence="2">
    <location>
        <begin position="25"/>
        <end position="44"/>
    </location>
</feature>
<dbReference type="RefSeq" id="WP_126796102.1">
    <property type="nucleotide sequence ID" value="NZ_CP060720.1"/>
</dbReference>
<evidence type="ECO:0000313" key="4">
    <source>
        <dbReference type="EMBL" id="RSU10587.1"/>
    </source>
</evidence>
<proteinExistence type="predicted"/>
<feature type="domain" description="HTH tetR-type" evidence="3">
    <location>
        <begin position="2"/>
        <end position="62"/>
    </location>
</feature>
<gene>
    <name evidence="4" type="ORF">CBF28_13505</name>
</gene>
<dbReference type="OrthoDB" id="9810250at2"/>
<dbReference type="SUPFAM" id="SSF46689">
    <property type="entry name" value="Homeodomain-like"/>
    <property type="match status" value="1"/>
</dbReference>
<evidence type="ECO:0000313" key="5">
    <source>
        <dbReference type="Proteomes" id="UP000288028"/>
    </source>
</evidence>
<dbReference type="InterPro" id="IPR009057">
    <property type="entry name" value="Homeodomain-like_sf"/>
</dbReference>
<dbReference type="PANTHER" id="PTHR43479">
    <property type="entry name" value="ACREF/ENVCD OPERON REPRESSOR-RELATED"/>
    <property type="match status" value="1"/>
</dbReference>
<protein>
    <recommendedName>
        <fullName evidence="3">HTH tetR-type domain-containing protein</fullName>
    </recommendedName>
</protein>
<dbReference type="InterPro" id="IPR039532">
    <property type="entry name" value="TetR_C_Firmicutes"/>
</dbReference>
<dbReference type="GO" id="GO:0003677">
    <property type="term" value="F:DNA binding"/>
    <property type="evidence" value="ECO:0007669"/>
    <property type="project" value="UniProtKB-UniRule"/>
</dbReference>
<keyword evidence="1 2" id="KW-0238">DNA-binding</keyword>
<dbReference type="AlphaFoldDB" id="A0A430ARC0"/>
<comment type="caution">
    <text evidence="4">The sequence shown here is derived from an EMBL/GenBank/DDBJ whole genome shotgun (WGS) entry which is preliminary data.</text>
</comment>
<evidence type="ECO:0000256" key="2">
    <source>
        <dbReference type="PROSITE-ProRule" id="PRU00335"/>
    </source>
</evidence>
<name>A0A430ARC0_9ENTE</name>
<keyword evidence="5" id="KW-1185">Reference proteome</keyword>
<reference evidence="4 5" key="1">
    <citation type="submission" date="2017-05" db="EMBL/GenBank/DDBJ databases">
        <title>Vagococcus spp. assemblies.</title>
        <authorList>
            <person name="Gulvik C.A."/>
        </authorList>
    </citation>
    <scope>NUCLEOTIDE SEQUENCE [LARGE SCALE GENOMIC DNA]</scope>
    <source>
        <strain evidence="4 5">SS1714</strain>
    </source>
</reference>
<accession>A0A430ARC0</accession>
<dbReference type="Pfam" id="PF00440">
    <property type="entry name" value="TetR_N"/>
    <property type="match status" value="1"/>
</dbReference>
<sequence>MNLTKKALSQALKTLMGQIPFEKITINDVTNEAGVSRNTFYYHFSDINDLLSWTFDNEIVNGLESYEDLETWKDGLLSVLNYTEENRKFCLNTFHSINRDQLEIFLYDITYGMLISIMDQSYDEKILKKELKLQIADFYGRGIVAQVIHWLTTRLKEPKDDLITRIEAVTKGTIELIVQNQD</sequence>
<organism evidence="4 5">
    <name type="scientific">Vagococcus carniphilus</name>
    <dbReference type="NCBI Taxonomy" id="218144"/>
    <lineage>
        <taxon>Bacteria</taxon>
        <taxon>Bacillati</taxon>
        <taxon>Bacillota</taxon>
        <taxon>Bacilli</taxon>
        <taxon>Lactobacillales</taxon>
        <taxon>Enterococcaceae</taxon>
        <taxon>Vagococcus</taxon>
    </lineage>
</organism>
<dbReference type="Proteomes" id="UP000288028">
    <property type="component" value="Unassembled WGS sequence"/>
</dbReference>
<evidence type="ECO:0000256" key="1">
    <source>
        <dbReference type="ARBA" id="ARBA00023125"/>
    </source>
</evidence>
<dbReference type="PANTHER" id="PTHR43479:SF7">
    <property type="entry name" value="TETR-FAMILY TRANSCRIPTIONAL REGULATOR"/>
    <property type="match status" value="1"/>
</dbReference>
<dbReference type="EMBL" id="NGKB01000017">
    <property type="protein sequence ID" value="RSU10587.1"/>
    <property type="molecule type" value="Genomic_DNA"/>
</dbReference>
<dbReference type="PROSITE" id="PS50977">
    <property type="entry name" value="HTH_TETR_2"/>
    <property type="match status" value="1"/>
</dbReference>
<dbReference type="Gene3D" id="1.10.357.10">
    <property type="entry name" value="Tetracycline Repressor, domain 2"/>
    <property type="match status" value="1"/>
</dbReference>
<dbReference type="Pfam" id="PF14278">
    <property type="entry name" value="TetR_C_8"/>
    <property type="match status" value="1"/>
</dbReference>